<protein>
    <submittedName>
        <fullName evidence="2">Uncharacterized protein</fullName>
    </submittedName>
</protein>
<dbReference type="Proteomes" id="UP001178508">
    <property type="component" value="Chromosome 15"/>
</dbReference>
<feature type="compositionally biased region" description="Pro residues" evidence="1">
    <location>
        <begin position="50"/>
        <end position="60"/>
    </location>
</feature>
<feature type="region of interest" description="Disordered" evidence="1">
    <location>
        <begin position="44"/>
        <end position="67"/>
    </location>
</feature>
<keyword evidence="3" id="KW-1185">Reference proteome</keyword>
<accession>A0AAV1GK25</accession>
<gene>
    <name evidence="2" type="ORF">XNOV1_A036564</name>
</gene>
<dbReference type="AlphaFoldDB" id="A0AAV1GK25"/>
<evidence type="ECO:0000313" key="3">
    <source>
        <dbReference type="Proteomes" id="UP001178508"/>
    </source>
</evidence>
<proteinExistence type="predicted"/>
<dbReference type="EMBL" id="OY660878">
    <property type="protein sequence ID" value="CAJ1073525.1"/>
    <property type="molecule type" value="Genomic_DNA"/>
</dbReference>
<name>A0AAV1GK25_XYRNO</name>
<sequence length="100" mass="10876">MLTSLEMIDSPRLAREERGEESEAGASLRLQLPAALPWHHHTVTSAVMEPPTPSPHPSPSSPVSSKLLQSAQALIGLGQREGGPCFCADAFRRSFRPNYK</sequence>
<reference evidence="2" key="1">
    <citation type="submission" date="2023-08" db="EMBL/GenBank/DDBJ databases">
        <authorList>
            <person name="Alioto T."/>
            <person name="Alioto T."/>
            <person name="Gomez Garrido J."/>
        </authorList>
    </citation>
    <scope>NUCLEOTIDE SEQUENCE</scope>
</reference>
<organism evidence="2 3">
    <name type="scientific">Xyrichtys novacula</name>
    <name type="common">Pearly razorfish</name>
    <name type="synonym">Hemipteronotus novacula</name>
    <dbReference type="NCBI Taxonomy" id="13765"/>
    <lineage>
        <taxon>Eukaryota</taxon>
        <taxon>Metazoa</taxon>
        <taxon>Chordata</taxon>
        <taxon>Craniata</taxon>
        <taxon>Vertebrata</taxon>
        <taxon>Euteleostomi</taxon>
        <taxon>Actinopterygii</taxon>
        <taxon>Neopterygii</taxon>
        <taxon>Teleostei</taxon>
        <taxon>Neoteleostei</taxon>
        <taxon>Acanthomorphata</taxon>
        <taxon>Eupercaria</taxon>
        <taxon>Labriformes</taxon>
        <taxon>Labridae</taxon>
        <taxon>Xyrichtys</taxon>
    </lineage>
</organism>
<evidence type="ECO:0000256" key="1">
    <source>
        <dbReference type="SAM" id="MobiDB-lite"/>
    </source>
</evidence>
<feature type="region of interest" description="Disordered" evidence="1">
    <location>
        <begin position="1"/>
        <end position="26"/>
    </location>
</feature>
<evidence type="ECO:0000313" key="2">
    <source>
        <dbReference type="EMBL" id="CAJ1073525.1"/>
    </source>
</evidence>